<dbReference type="Gene3D" id="3.30.460.10">
    <property type="entry name" value="Beta Polymerase, domain 2"/>
    <property type="match status" value="1"/>
</dbReference>
<dbReference type="InterPro" id="IPR043519">
    <property type="entry name" value="NT_sf"/>
</dbReference>
<feature type="region of interest" description="Disordered" evidence="1">
    <location>
        <begin position="54"/>
        <end position="94"/>
    </location>
</feature>
<feature type="compositionally biased region" description="Basic residues" evidence="1">
    <location>
        <begin position="168"/>
        <end position="187"/>
    </location>
</feature>
<protein>
    <recommendedName>
        <fullName evidence="2">Polymerase nucleotidyl transferase domain-containing protein</fullName>
    </recommendedName>
</protein>
<proteinExistence type="predicted"/>
<accession>A0A1Q9EMP7</accession>
<evidence type="ECO:0000313" key="4">
    <source>
        <dbReference type="Proteomes" id="UP000186817"/>
    </source>
</evidence>
<feature type="domain" description="Polymerase nucleotidyl transferase" evidence="2">
    <location>
        <begin position="290"/>
        <end position="325"/>
    </location>
</feature>
<dbReference type="GO" id="GO:0016779">
    <property type="term" value="F:nucleotidyltransferase activity"/>
    <property type="evidence" value="ECO:0007669"/>
    <property type="project" value="InterPro"/>
</dbReference>
<reference evidence="3 4" key="1">
    <citation type="submission" date="2016-02" db="EMBL/GenBank/DDBJ databases">
        <title>Genome analysis of coral dinoflagellate symbionts highlights evolutionary adaptations to a symbiotic lifestyle.</title>
        <authorList>
            <person name="Aranda M."/>
            <person name="Li Y."/>
            <person name="Liew Y.J."/>
            <person name="Baumgarten S."/>
            <person name="Simakov O."/>
            <person name="Wilson M."/>
            <person name="Piel J."/>
            <person name="Ashoor H."/>
            <person name="Bougouffa S."/>
            <person name="Bajic V.B."/>
            <person name="Ryu T."/>
            <person name="Ravasi T."/>
            <person name="Bayer T."/>
            <person name="Micklem G."/>
            <person name="Kim H."/>
            <person name="Bhak J."/>
            <person name="Lajeunesse T.C."/>
            <person name="Voolstra C.R."/>
        </authorList>
    </citation>
    <scope>NUCLEOTIDE SEQUENCE [LARGE SCALE GENOMIC DNA]</scope>
    <source>
        <strain evidence="3 4">CCMP2467</strain>
    </source>
</reference>
<dbReference type="SUPFAM" id="SSF81631">
    <property type="entry name" value="PAP/OAS1 substrate-binding domain"/>
    <property type="match status" value="1"/>
</dbReference>
<dbReference type="PANTHER" id="PTHR12271:SF40">
    <property type="entry name" value="POLY(A) RNA POLYMERASE GLD2"/>
    <property type="match status" value="1"/>
</dbReference>
<feature type="region of interest" description="Disordered" evidence="1">
    <location>
        <begin position="152"/>
        <end position="256"/>
    </location>
</feature>
<name>A0A1Q9EMP7_SYMMI</name>
<sequence length="552" mass="59243">MLPLLSAPVAEREAALRGVPVARQAPHDPRAVRSAGLACSTGLLLAGWHQATARRRTSARQGPQRLPTLKLREPGLLGAPSNGLHSKNPEPSSTFLAHGHDAMASAVEDPYGSEEEIILVAQDDPYMASLPEEPPALDRVRISSDAEAVEELRVEESPAAKAASARTQTKKQVRPKRKPKAKPKRRPAATVDLTNPGEDAAPVDAVASWQASASGPDFGDDSATPAISETAIPEPAKATVKEAVTESAPPTTSGTGPLGRALATLLPSTSFQAMLTEALALVQEVALRCLSSDAEVKPFGSLLQGTFLEGSDLDLYITTAAMGNQSQGHLWHKVQVSHLQRLMQGLPASFQVKETRLDWHVRVPILILDFLPAATPSGDHFPPIQVDVSMGDLDSSGVRKGHVDRLIQGALSRSPKAACLVLLVKRWAKIEGLNKSFEGHLSPLAWTLLCLYFLVVTDRLQQNALTASGWDVPSPPSAQLCESCVSHEELAEFFDMVAGFQKFLESREKDRRGPMGIRLMPDCRPLTGRPDDPAVFFLEDPAASQPASQRAS</sequence>
<dbReference type="EMBL" id="LSRX01000112">
    <property type="protein sequence ID" value="OLQ08658.1"/>
    <property type="molecule type" value="Genomic_DNA"/>
</dbReference>
<dbReference type="InterPro" id="IPR002934">
    <property type="entry name" value="Polymerase_NTP_transf_dom"/>
</dbReference>
<evidence type="ECO:0000256" key="1">
    <source>
        <dbReference type="SAM" id="MobiDB-lite"/>
    </source>
</evidence>
<dbReference type="Gene3D" id="1.10.1410.10">
    <property type="match status" value="1"/>
</dbReference>
<feature type="compositionally biased region" description="Polar residues" evidence="1">
    <location>
        <begin position="83"/>
        <end position="94"/>
    </location>
</feature>
<dbReference type="SUPFAM" id="SSF81301">
    <property type="entry name" value="Nucleotidyltransferase"/>
    <property type="match status" value="1"/>
</dbReference>
<dbReference type="Proteomes" id="UP000186817">
    <property type="component" value="Unassembled WGS sequence"/>
</dbReference>
<evidence type="ECO:0000313" key="3">
    <source>
        <dbReference type="EMBL" id="OLQ08658.1"/>
    </source>
</evidence>
<dbReference type="Pfam" id="PF01909">
    <property type="entry name" value="NTP_transf_2"/>
    <property type="match status" value="1"/>
</dbReference>
<organism evidence="3 4">
    <name type="scientific">Symbiodinium microadriaticum</name>
    <name type="common">Dinoflagellate</name>
    <name type="synonym">Zooxanthella microadriatica</name>
    <dbReference type="NCBI Taxonomy" id="2951"/>
    <lineage>
        <taxon>Eukaryota</taxon>
        <taxon>Sar</taxon>
        <taxon>Alveolata</taxon>
        <taxon>Dinophyceae</taxon>
        <taxon>Suessiales</taxon>
        <taxon>Symbiodiniaceae</taxon>
        <taxon>Symbiodinium</taxon>
    </lineage>
</organism>
<dbReference type="PANTHER" id="PTHR12271">
    <property type="entry name" value="POLY A POLYMERASE CID PAP -RELATED"/>
    <property type="match status" value="1"/>
</dbReference>
<dbReference type="AlphaFoldDB" id="A0A1Q9EMP7"/>
<gene>
    <name evidence="3" type="ORF">AK812_SmicGene7788</name>
</gene>
<dbReference type="OrthoDB" id="422658at2759"/>
<evidence type="ECO:0000259" key="2">
    <source>
        <dbReference type="Pfam" id="PF01909"/>
    </source>
</evidence>
<comment type="caution">
    <text evidence="3">The sequence shown here is derived from an EMBL/GenBank/DDBJ whole genome shotgun (WGS) entry which is preliminary data.</text>
</comment>
<dbReference type="GO" id="GO:0031123">
    <property type="term" value="P:RNA 3'-end processing"/>
    <property type="evidence" value="ECO:0007669"/>
    <property type="project" value="TreeGrafter"/>
</dbReference>
<keyword evidence="4" id="KW-1185">Reference proteome</keyword>